<dbReference type="SUPFAM" id="SSF52317">
    <property type="entry name" value="Class I glutamine amidotransferase-like"/>
    <property type="match status" value="1"/>
</dbReference>
<name>A0A843YGJ4_9RHOB</name>
<gene>
    <name evidence="3" type="ORF">GFB49_10775</name>
</gene>
<keyword evidence="1" id="KW-0732">Signal</keyword>
<feature type="signal peptide" evidence="1">
    <location>
        <begin position="1"/>
        <end position="29"/>
    </location>
</feature>
<dbReference type="Gene3D" id="3.40.50.880">
    <property type="match status" value="1"/>
</dbReference>
<dbReference type="Pfam" id="PF01965">
    <property type="entry name" value="DJ-1_PfpI"/>
    <property type="match status" value="1"/>
</dbReference>
<dbReference type="EMBL" id="WIBF01000005">
    <property type="protein sequence ID" value="MQQ08938.1"/>
    <property type="molecule type" value="Genomic_DNA"/>
</dbReference>
<sequence length="235" mass="24775">MINSAAAAVVPTAATFGVLLALSAGSALAADEDETFRIGVMLYDSILTSDVTAPLEVFGAAIANEVVENVEIVTIGAEAGLIKTHEGLTLAAEYSVANAPELDAIIVGSSYDMDPVLDNEAFMTFVRERGAEAEWLASNCSGAYVLADAGFLKGVRATTYPGGEVWLKLNHPSINIDINETVVVDQNVITSNGSMVSYAAAFELLKQVAGAEEAREIADTLYYSRLVRAFNEAQS</sequence>
<keyword evidence="4" id="KW-1185">Reference proteome</keyword>
<accession>A0A843YGJ4</accession>
<dbReference type="AlphaFoldDB" id="A0A843YGJ4"/>
<evidence type="ECO:0000259" key="2">
    <source>
        <dbReference type="Pfam" id="PF01965"/>
    </source>
</evidence>
<reference evidence="3 4" key="1">
    <citation type="submission" date="2019-10" db="EMBL/GenBank/DDBJ databases">
        <title>Epibacterium sp. nov., isolated from seawater.</title>
        <authorList>
            <person name="Zhang X."/>
            <person name="Li N."/>
        </authorList>
    </citation>
    <scope>NUCLEOTIDE SEQUENCE [LARGE SCALE GENOMIC DNA]</scope>
    <source>
        <strain evidence="3 4">SM1979</strain>
    </source>
</reference>
<evidence type="ECO:0000256" key="1">
    <source>
        <dbReference type="SAM" id="SignalP"/>
    </source>
</evidence>
<dbReference type="GO" id="GO:0006355">
    <property type="term" value="P:regulation of DNA-templated transcription"/>
    <property type="evidence" value="ECO:0007669"/>
    <property type="project" value="TreeGrafter"/>
</dbReference>
<protein>
    <submittedName>
        <fullName evidence="3">DJ-1/PfpI family protein</fullName>
    </submittedName>
</protein>
<organism evidence="3 4">
    <name type="scientific">Tritonibacter litoralis</name>
    <dbReference type="NCBI Taxonomy" id="2662264"/>
    <lineage>
        <taxon>Bacteria</taxon>
        <taxon>Pseudomonadati</taxon>
        <taxon>Pseudomonadota</taxon>
        <taxon>Alphaproteobacteria</taxon>
        <taxon>Rhodobacterales</taxon>
        <taxon>Paracoccaceae</taxon>
        <taxon>Tritonibacter</taxon>
    </lineage>
</organism>
<dbReference type="PANTHER" id="PTHR43130">
    <property type="entry name" value="ARAC-FAMILY TRANSCRIPTIONAL REGULATOR"/>
    <property type="match status" value="1"/>
</dbReference>
<comment type="caution">
    <text evidence="3">The sequence shown here is derived from an EMBL/GenBank/DDBJ whole genome shotgun (WGS) entry which is preliminary data.</text>
</comment>
<dbReference type="InterPro" id="IPR052158">
    <property type="entry name" value="INH-QAR"/>
</dbReference>
<feature type="domain" description="DJ-1/PfpI" evidence="2">
    <location>
        <begin position="38"/>
        <end position="207"/>
    </location>
</feature>
<dbReference type="InterPro" id="IPR002818">
    <property type="entry name" value="DJ-1/PfpI"/>
</dbReference>
<dbReference type="Proteomes" id="UP000444174">
    <property type="component" value="Unassembled WGS sequence"/>
</dbReference>
<dbReference type="InterPro" id="IPR029062">
    <property type="entry name" value="Class_I_gatase-like"/>
</dbReference>
<evidence type="ECO:0000313" key="4">
    <source>
        <dbReference type="Proteomes" id="UP000444174"/>
    </source>
</evidence>
<feature type="chain" id="PRO_5032410390" evidence="1">
    <location>
        <begin position="30"/>
        <end position="235"/>
    </location>
</feature>
<evidence type="ECO:0000313" key="3">
    <source>
        <dbReference type="EMBL" id="MQQ08938.1"/>
    </source>
</evidence>
<proteinExistence type="predicted"/>
<dbReference type="PANTHER" id="PTHR43130:SF3">
    <property type="entry name" value="HTH-TYPE TRANSCRIPTIONAL REGULATOR RV1931C"/>
    <property type="match status" value="1"/>
</dbReference>